<evidence type="ECO:0000256" key="7">
    <source>
        <dbReference type="SAM" id="MobiDB-lite"/>
    </source>
</evidence>
<dbReference type="GO" id="GO:0000978">
    <property type="term" value="F:RNA polymerase II cis-regulatory region sequence-specific DNA binding"/>
    <property type="evidence" value="ECO:0007669"/>
    <property type="project" value="TreeGrafter"/>
</dbReference>
<feature type="DNA-binding region" description="Homeobox" evidence="5">
    <location>
        <begin position="159"/>
        <end position="218"/>
    </location>
</feature>
<keyword evidence="3 5" id="KW-0371">Homeobox</keyword>
<dbReference type="GO" id="GO:0007420">
    <property type="term" value="P:brain development"/>
    <property type="evidence" value="ECO:0007669"/>
    <property type="project" value="TreeGrafter"/>
</dbReference>
<keyword evidence="9" id="KW-1185">Reference proteome</keyword>
<proteinExistence type="predicted"/>
<dbReference type="PROSITE" id="PS00027">
    <property type="entry name" value="HOMEOBOX_1"/>
    <property type="match status" value="1"/>
</dbReference>
<dbReference type="FunFam" id="1.10.10.60:FF:000081">
    <property type="entry name" value="Empty spiracles homeobox 2"/>
    <property type="match status" value="1"/>
</dbReference>
<dbReference type="Proteomes" id="UP000085678">
    <property type="component" value="Unplaced"/>
</dbReference>
<name>A0A1S3J722_LINAN</name>
<feature type="compositionally biased region" description="Basic and acidic residues" evidence="7">
    <location>
        <begin position="308"/>
        <end position="319"/>
    </location>
</feature>
<dbReference type="InterPro" id="IPR000047">
    <property type="entry name" value="HTH_motif"/>
</dbReference>
<evidence type="ECO:0000313" key="9">
    <source>
        <dbReference type="Proteomes" id="UP000085678"/>
    </source>
</evidence>
<evidence type="ECO:0000256" key="2">
    <source>
        <dbReference type="ARBA" id="ARBA00023125"/>
    </source>
</evidence>
<keyword evidence="4 5" id="KW-0539">Nucleus</keyword>
<dbReference type="GO" id="GO:0000981">
    <property type="term" value="F:DNA-binding transcription factor activity, RNA polymerase II-specific"/>
    <property type="evidence" value="ECO:0007669"/>
    <property type="project" value="InterPro"/>
</dbReference>
<organism evidence="9 10">
    <name type="scientific">Lingula anatina</name>
    <name type="common">Brachiopod</name>
    <name type="synonym">Lingula unguis</name>
    <dbReference type="NCBI Taxonomy" id="7574"/>
    <lineage>
        <taxon>Eukaryota</taxon>
        <taxon>Metazoa</taxon>
        <taxon>Spiralia</taxon>
        <taxon>Lophotrochozoa</taxon>
        <taxon>Brachiopoda</taxon>
        <taxon>Linguliformea</taxon>
        <taxon>Lingulata</taxon>
        <taxon>Lingulida</taxon>
        <taxon>Linguloidea</taxon>
        <taxon>Lingulidae</taxon>
        <taxon>Lingula</taxon>
    </lineage>
</organism>
<evidence type="ECO:0000256" key="4">
    <source>
        <dbReference type="ARBA" id="ARBA00023242"/>
    </source>
</evidence>
<dbReference type="InterPro" id="IPR020479">
    <property type="entry name" value="HD_metazoa"/>
</dbReference>
<dbReference type="FunCoup" id="A0A1S3J722">
    <property type="interactions" value="51"/>
</dbReference>
<sequence>MHPVVPQAKRPNGFSIDSLMGKEARAAHTPTSSSEAVLSNRDGLGLGSSFHPVTSSSTLLGMKGLYDPQAFLAEAGFGLGHFGMASHPAFAGALHHAAVAAAALPAHASPAPLHPMLLGNPQREPFPFYPWLMSRHGGYLAHRFAGPETSLLLQPFRKPKRIRTAFSPSQLLRLEHAFEKNHYVVGQERKELAASLNLSETQVKVWFQNRRTKYKRMKAEEGDTAPSPGKPPGASDDEDEEEEEEEEEEEGDEEHILHQQQLQQLQQHQQRTLEHKAKANHDTHKDFNAKRPSTDDDRPSSPTKKQKISHEHHLNKWKAETNQLKTV</sequence>
<dbReference type="PANTHER" id="PTHR24339">
    <property type="entry name" value="HOMEOBOX PROTEIN EMX-RELATED"/>
    <property type="match status" value="1"/>
</dbReference>
<dbReference type="Gene3D" id="1.10.10.60">
    <property type="entry name" value="Homeodomain-like"/>
    <property type="match status" value="1"/>
</dbReference>
<dbReference type="InterPro" id="IPR050877">
    <property type="entry name" value="EMX-VAX-Noto_Homeobox_TFs"/>
</dbReference>
<dbReference type="InterPro" id="IPR009057">
    <property type="entry name" value="Homeodomain-like_sf"/>
</dbReference>
<reference evidence="10" key="1">
    <citation type="submission" date="2025-08" db="UniProtKB">
        <authorList>
            <consortium name="RefSeq"/>
        </authorList>
    </citation>
    <scope>IDENTIFICATION</scope>
    <source>
        <tissue evidence="10">Gonads</tissue>
    </source>
</reference>
<dbReference type="STRING" id="7574.A0A1S3J722"/>
<dbReference type="Pfam" id="PF00046">
    <property type="entry name" value="Homeodomain"/>
    <property type="match status" value="1"/>
</dbReference>
<dbReference type="SMART" id="SM00389">
    <property type="entry name" value="HOX"/>
    <property type="match status" value="1"/>
</dbReference>
<dbReference type="InterPro" id="IPR001356">
    <property type="entry name" value="HD"/>
</dbReference>
<dbReference type="PROSITE" id="PS50071">
    <property type="entry name" value="HOMEOBOX_2"/>
    <property type="match status" value="1"/>
</dbReference>
<dbReference type="SUPFAM" id="SSF46689">
    <property type="entry name" value="Homeodomain-like"/>
    <property type="match status" value="1"/>
</dbReference>
<dbReference type="PANTHER" id="PTHR24339:SF28">
    <property type="entry name" value="E5-RELATED"/>
    <property type="match status" value="1"/>
</dbReference>
<dbReference type="GO" id="GO:0005634">
    <property type="term" value="C:nucleus"/>
    <property type="evidence" value="ECO:0007669"/>
    <property type="project" value="UniProtKB-SubCell"/>
</dbReference>
<accession>A0A1S3J722</accession>
<evidence type="ECO:0000256" key="1">
    <source>
        <dbReference type="ARBA" id="ARBA00004123"/>
    </source>
</evidence>
<evidence type="ECO:0000259" key="8">
    <source>
        <dbReference type="PROSITE" id="PS50071"/>
    </source>
</evidence>
<feature type="compositionally biased region" description="Basic and acidic residues" evidence="7">
    <location>
        <begin position="271"/>
        <end position="299"/>
    </location>
</feature>
<feature type="domain" description="Homeobox" evidence="8">
    <location>
        <begin position="157"/>
        <end position="217"/>
    </location>
</feature>
<feature type="region of interest" description="Disordered" evidence="7">
    <location>
        <begin position="216"/>
        <end position="327"/>
    </location>
</feature>
<evidence type="ECO:0000256" key="3">
    <source>
        <dbReference type="ARBA" id="ARBA00023155"/>
    </source>
</evidence>
<dbReference type="PRINTS" id="PR00024">
    <property type="entry name" value="HOMEOBOX"/>
</dbReference>
<evidence type="ECO:0000256" key="5">
    <source>
        <dbReference type="PROSITE-ProRule" id="PRU00108"/>
    </source>
</evidence>
<dbReference type="AlphaFoldDB" id="A0A1S3J722"/>
<dbReference type="GeneID" id="106170626"/>
<dbReference type="CDD" id="cd00086">
    <property type="entry name" value="homeodomain"/>
    <property type="match status" value="1"/>
</dbReference>
<dbReference type="RefSeq" id="XP_013406046.1">
    <property type="nucleotide sequence ID" value="XM_013550592.1"/>
</dbReference>
<dbReference type="GO" id="GO:0030182">
    <property type="term" value="P:neuron differentiation"/>
    <property type="evidence" value="ECO:0007669"/>
    <property type="project" value="TreeGrafter"/>
</dbReference>
<dbReference type="KEGG" id="lak:106170626"/>
<dbReference type="OrthoDB" id="6159439at2759"/>
<dbReference type="InterPro" id="IPR017970">
    <property type="entry name" value="Homeobox_CS"/>
</dbReference>
<comment type="subcellular location">
    <subcellularLocation>
        <location evidence="1 5 6">Nucleus</location>
    </subcellularLocation>
</comment>
<feature type="compositionally biased region" description="Acidic residues" evidence="7">
    <location>
        <begin position="235"/>
        <end position="253"/>
    </location>
</feature>
<feature type="compositionally biased region" description="Low complexity" evidence="7">
    <location>
        <begin position="258"/>
        <end position="270"/>
    </location>
</feature>
<keyword evidence="2 5" id="KW-0238">DNA-binding</keyword>
<dbReference type="InParanoid" id="A0A1S3J722"/>
<dbReference type="PRINTS" id="PR00031">
    <property type="entry name" value="HTHREPRESSR"/>
</dbReference>
<evidence type="ECO:0000256" key="6">
    <source>
        <dbReference type="RuleBase" id="RU000682"/>
    </source>
</evidence>
<evidence type="ECO:0000313" key="10">
    <source>
        <dbReference type="RefSeq" id="XP_013406046.1"/>
    </source>
</evidence>
<protein>
    <submittedName>
        <fullName evidence="10">Homeobox protein EMX2</fullName>
    </submittedName>
</protein>
<gene>
    <name evidence="10" type="primary">LOC106170626</name>
</gene>